<organism evidence="1 2">
    <name type="scientific">Cystoisospora suis</name>
    <dbReference type="NCBI Taxonomy" id="483139"/>
    <lineage>
        <taxon>Eukaryota</taxon>
        <taxon>Sar</taxon>
        <taxon>Alveolata</taxon>
        <taxon>Apicomplexa</taxon>
        <taxon>Conoidasida</taxon>
        <taxon>Coccidia</taxon>
        <taxon>Eucoccidiorida</taxon>
        <taxon>Eimeriorina</taxon>
        <taxon>Sarcocystidae</taxon>
        <taxon>Cystoisospora</taxon>
    </lineage>
</organism>
<protein>
    <submittedName>
        <fullName evidence="1">Uncharacterized protein</fullName>
    </submittedName>
</protein>
<comment type="caution">
    <text evidence="1">The sequence shown here is derived from an EMBL/GenBank/DDBJ whole genome shotgun (WGS) entry which is preliminary data.</text>
</comment>
<dbReference type="RefSeq" id="XP_067919554.1">
    <property type="nucleotide sequence ID" value="XM_068068470.1"/>
</dbReference>
<evidence type="ECO:0000313" key="1">
    <source>
        <dbReference type="EMBL" id="PHJ17840.1"/>
    </source>
</evidence>
<dbReference type="Proteomes" id="UP000221165">
    <property type="component" value="Unassembled WGS sequence"/>
</dbReference>
<gene>
    <name evidence="1" type="ORF">CSUI_008336</name>
</gene>
<dbReference type="AlphaFoldDB" id="A0A2C6K9Y1"/>
<dbReference type="EMBL" id="MIGC01004637">
    <property type="protein sequence ID" value="PHJ17840.1"/>
    <property type="molecule type" value="Genomic_DNA"/>
</dbReference>
<name>A0A2C6K9Y1_9APIC</name>
<proteinExistence type="predicted"/>
<dbReference type="GeneID" id="94431681"/>
<sequence length="87" mass="9473">MSDFFGSEGVSSRPCAVHEKACTCRTPHSSIWALASPSAQETFFCQPKSYPERTTGSVRSSEALRPQESQRAGCVCCWVSGVPWLGE</sequence>
<evidence type="ECO:0000313" key="2">
    <source>
        <dbReference type="Proteomes" id="UP000221165"/>
    </source>
</evidence>
<reference evidence="1 2" key="1">
    <citation type="journal article" date="2017" name="Int. J. Parasitol.">
        <title>The genome of the protozoan parasite Cystoisospora suis and a reverse vaccinology approach to identify vaccine candidates.</title>
        <authorList>
            <person name="Palmieri N."/>
            <person name="Shrestha A."/>
            <person name="Ruttkowski B."/>
            <person name="Beck T."/>
            <person name="Vogl C."/>
            <person name="Tomley F."/>
            <person name="Blake D.P."/>
            <person name="Joachim A."/>
        </authorList>
    </citation>
    <scope>NUCLEOTIDE SEQUENCE [LARGE SCALE GENOMIC DNA]</scope>
    <source>
        <strain evidence="1 2">Wien I</strain>
    </source>
</reference>
<keyword evidence="2" id="KW-1185">Reference proteome</keyword>
<accession>A0A2C6K9Y1</accession>
<dbReference type="VEuPathDB" id="ToxoDB:CSUI_008336"/>